<protein>
    <submittedName>
        <fullName evidence="1">Uncharacterized protein</fullName>
    </submittedName>
</protein>
<gene>
    <name evidence="1" type="ORF">NP493_1010g00005</name>
</gene>
<keyword evidence="2" id="KW-1185">Reference proteome</keyword>
<evidence type="ECO:0000313" key="1">
    <source>
        <dbReference type="EMBL" id="KAK2171966.1"/>
    </source>
</evidence>
<proteinExistence type="predicted"/>
<dbReference type="EMBL" id="JAODUO010001008">
    <property type="protein sequence ID" value="KAK2171966.1"/>
    <property type="molecule type" value="Genomic_DNA"/>
</dbReference>
<organism evidence="1 2">
    <name type="scientific">Ridgeia piscesae</name>
    <name type="common">Tubeworm</name>
    <dbReference type="NCBI Taxonomy" id="27915"/>
    <lineage>
        <taxon>Eukaryota</taxon>
        <taxon>Metazoa</taxon>
        <taxon>Spiralia</taxon>
        <taxon>Lophotrochozoa</taxon>
        <taxon>Annelida</taxon>
        <taxon>Polychaeta</taxon>
        <taxon>Sedentaria</taxon>
        <taxon>Canalipalpata</taxon>
        <taxon>Sabellida</taxon>
        <taxon>Siboglinidae</taxon>
        <taxon>Ridgeia</taxon>
    </lineage>
</organism>
<comment type="caution">
    <text evidence="1">The sequence shown here is derived from an EMBL/GenBank/DDBJ whole genome shotgun (WGS) entry which is preliminary data.</text>
</comment>
<reference evidence="1" key="1">
    <citation type="journal article" date="2023" name="Mol. Biol. Evol.">
        <title>Third-Generation Sequencing Reveals the Adaptive Role of the Epigenome in Three Deep-Sea Polychaetes.</title>
        <authorList>
            <person name="Perez M."/>
            <person name="Aroh O."/>
            <person name="Sun Y."/>
            <person name="Lan Y."/>
            <person name="Juniper S.K."/>
            <person name="Young C.R."/>
            <person name="Angers B."/>
            <person name="Qian P.Y."/>
        </authorList>
    </citation>
    <scope>NUCLEOTIDE SEQUENCE</scope>
    <source>
        <strain evidence="1">R07B-5</strain>
    </source>
</reference>
<dbReference type="AlphaFoldDB" id="A0AAD9KIT6"/>
<dbReference type="Proteomes" id="UP001209878">
    <property type="component" value="Unassembled WGS sequence"/>
</dbReference>
<name>A0AAD9KIT6_RIDPI</name>
<accession>A0AAD9KIT6</accession>
<evidence type="ECO:0000313" key="2">
    <source>
        <dbReference type="Proteomes" id="UP001209878"/>
    </source>
</evidence>
<sequence>MIPIIATTDTAMVGRILETLSGVVSTETTSPLSLSLSLGLGMTVTRLFDEHYLDIAGTQAVDQLEKTAFGTTDGRYKSH</sequence>